<keyword evidence="2" id="KW-1185">Reference proteome</keyword>
<dbReference type="RefSeq" id="WP_251967421.1">
    <property type="nucleotide sequence ID" value="NZ_CP146284.1"/>
</dbReference>
<dbReference type="EMBL" id="CP146284">
    <property type="protein sequence ID" value="WWV66950.1"/>
    <property type="molecule type" value="Genomic_DNA"/>
</dbReference>
<accession>A0ABZ2ILR3</accession>
<evidence type="ECO:0000313" key="1">
    <source>
        <dbReference type="EMBL" id="WWV66950.1"/>
    </source>
</evidence>
<dbReference type="Pfam" id="PF15869">
    <property type="entry name" value="TolB_like"/>
    <property type="match status" value="1"/>
</dbReference>
<name>A0ABZ2ILR3_9BACT</name>
<evidence type="ECO:0000313" key="2">
    <source>
        <dbReference type="Proteomes" id="UP001320603"/>
    </source>
</evidence>
<dbReference type="SUPFAM" id="SSF50969">
    <property type="entry name" value="YVTN repeat-like/Quinoprotein amine dehydrogenase"/>
    <property type="match status" value="1"/>
</dbReference>
<dbReference type="Proteomes" id="UP001320603">
    <property type="component" value="Chromosome"/>
</dbReference>
<keyword evidence="1" id="KW-0449">Lipoprotein</keyword>
<sequence>MRNVYLVLILCCLVGCNHKTEEGKSLMVTHESIQLKNDYLGKPGPIIELDKKIVGIDYELDSCLFYIDMETDSLYRFGPRGVGPGEFIYPYTIQHLDKNHFGIFDLQARKYTQIQIKNHQIHMETPVPVANDKTSQSFDVKQISSNSYLGIGMYPKEMFVFMDSLNNTKSSFFEFPYKDSSEKALKNRLRAMAYQGRLVLNTDRNRLAFTSIWGEIFHIYKVEKDSLVLLNKSEKVYPKYTVEDSQDGYSAPMYGSNIVGYISSTANNQYIYLLYSGTKLEDYAKALKEFDASTIHVFNWEGKKVQTFTLDIPCTNICISSDSQVLWAIANNPDPELVKFNLPTIEK</sequence>
<protein>
    <submittedName>
        <fullName evidence="1">BF3164 family lipoprotein</fullName>
    </submittedName>
</protein>
<organism evidence="1 2">
    <name type="scientific">Parabacteroides absconsus</name>
    <dbReference type="NCBI Taxonomy" id="2951805"/>
    <lineage>
        <taxon>Bacteria</taxon>
        <taxon>Pseudomonadati</taxon>
        <taxon>Bacteroidota</taxon>
        <taxon>Bacteroidia</taxon>
        <taxon>Bacteroidales</taxon>
        <taxon>Tannerellaceae</taxon>
        <taxon>Parabacteroides</taxon>
    </lineage>
</organism>
<reference evidence="1 2" key="1">
    <citation type="submission" date="2024-02" db="EMBL/GenBank/DDBJ databases">
        <title>Whole genome sequencing of Parabacteroides sp. AD58.</title>
        <authorList>
            <person name="Chaplin A.V."/>
            <person name="Pikina A.P."/>
            <person name="Sokolova S.R."/>
            <person name="Korostin D.O."/>
            <person name="Efimov B.A."/>
        </authorList>
    </citation>
    <scope>NUCLEOTIDE SEQUENCE [LARGE SCALE GENOMIC DNA]</scope>
    <source>
        <strain evidence="1 2">AD58</strain>
    </source>
</reference>
<gene>
    <name evidence="1" type="ORF">NEE14_002875</name>
</gene>
<dbReference type="InterPro" id="IPR011044">
    <property type="entry name" value="Quino_amine_DH_bsu"/>
</dbReference>
<proteinExistence type="predicted"/>